<evidence type="ECO:0008006" key="3">
    <source>
        <dbReference type="Google" id="ProtNLM"/>
    </source>
</evidence>
<gene>
    <name evidence="1" type="ORF">Vgi01_06980</name>
</gene>
<proteinExistence type="predicted"/>
<reference evidence="1 2" key="1">
    <citation type="submission" date="2021-01" db="EMBL/GenBank/DDBJ databases">
        <title>Whole genome shotgun sequence of Verrucosispora gifhornensis NBRC 16317.</title>
        <authorList>
            <person name="Komaki H."/>
            <person name="Tamura T."/>
        </authorList>
    </citation>
    <scope>NUCLEOTIDE SEQUENCE [LARGE SCALE GENOMIC DNA]</scope>
    <source>
        <strain evidence="1 2">NBRC 16317</strain>
    </source>
</reference>
<evidence type="ECO:0000313" key="2">
    <source>
        <dbReference type="Proteomes" id="UP000647860"/>
    </source>
</evidence>
<protein>
    <recommendedName>
        <fullName evidence="3">YCII-related domain-containing protein</fullName>
    </recommendedName>
</protein>
<sequence length="104" mass="11124">MDQLPTTSLVLVHPGPGWDHSQPLAAQRNAIGHFAWIRRQVDAGTAVVAGPIWRHDERLTGDLVGALVLALPPGEAADLTATDPAVIGGQLTMTTHPYHQVQPR</sequence>
<keyword evidence="2" id="KW-1185">Reference proteome</keyword>
<organism evidence="1 2">
    <name type="scientific">Micromonospora gifhornensis</name>
    <dbReference type="NCBI Taxonomy" id="84594"/>
    <lineage>
        <taxon>Bacteria</taxon>
        <taxon>Bacillati</taxon>
        <taxon>Actinomycetota</taxon>
        <taxon>Actinomycetes</taxon>
        <taxon>Micromonosporales</taxon>
        <taxon>Micromonosporaceae</taxon>
        <taxon>Micromonospora</taxon>
    </lineage>
</organism>
<evidence type="ECO:0000313" key="1">
    <source>
        <dbReference type="EMBL" id="GIJ14014.1"/>
    </source>
</evidence>
<dbReference type="RefSeq" id="WP_204290112.1">
    <property type="nucleotide sequence ID" value="NZ_BAAAGZ010000024.1"/>
</dbReference>
<name>A0ABQ4I7X6_9ACTN</name>
<comment type="caution">
    <text evidence="1">The sequence shown here is derived from an EMBL/GenBank/DDBJ whole genome shotgun (WGS) entry which is preliminary data.</text>
</comment>
<dbReference type="InterPro" id="IPR011008">
    <property type="entry name" value="Dimeric_a/b-barrel"/>
</dbReference>
<dbReference type="Proteomes" id="UP000647860">
    <property type="component" value="Unassembled WGS sequence"/>
</dbReference>
<dbReference type="SUPFAM" id="SSF54909">
    <property type="entry name" value="Dimeric alpha+beta barrel"/>
    <property type="match status" value="1"/>
</dbReference>
<dbReference type="EMBL" id="BOPA01000006">
    <property type="protein sequence ID" value="GIJ14014.1"/>
    <property type="molecule type" value="Genomic_DNA"/>
</dbReference>
<accession>A0ABQ4I7X6</accession>